<proteinExistence type="predicted"/>
<organism evidence="1 2">
    <name type="scientific">Pseudoflavonifractor capillosus ATCC 29799</name>
    <dbReference type="NCBI Taxonomy" id="411467"/>
    <lineage>
        <taxon>Bacteria</taxon>
        <taxon>Bacillati</taxon>
        <taxon>Bacillota</taxon>
        <taxon>Clostridia</taxon>
        <taxon>Eubacteriales</taxon>
        <taxon>Oscillospiraceae</taxon>
        <taxon>Pseudoflavonifractor</taxon>
    </lineage>
</organism>
<protein>
    <submittedName>
        <fullName evidence="1">Uncharacterized protein</fullName>
    </submittedName>
</protein>
<comment type="caution">
    <text evidence="1">The sequence shown here is derived from an EMBL/GenBank/DDBJ whole genome shotgun (WGS) entry which is preliminary data.</text>
</comment>
<evidence type="ECO:0000313" key="1">
    <source>
        <dbReference type="EMBL" id="EDN01142.1"/>
    </source>
</evidence>
<dbReference type="STRING" id="411467.BACCAP_01083"/>
<keyword evidence="2" id="KW-1185">Reference proteome</keyword>
<dbReference type="EMBL" id="AAXG02000007">
    <property type="protein sequence ID" value="EDN01142.1"/>
    <property type="molecule type" value="Genomic_DNA"/>
</dbReference>
<accession>A6NSA4</accession>
<evidence type="ECO:0000313" key="2">
    <source>
        <dbReference type="Proteomes" id="UP000003639"/>
    </source>
</evidence>
<dbReference type="AlphaFoldDB" id="A6NSA4"/>
<gene>
    <name evidence="1" type="ORF">BACCAP_01083</name>
</gene>
<sequence>MHSYQPSFQNNSKFYKKLRKIKCYSCITVAKNYLTFDGKSGIDRY</sequence>
<reference evidence="1 2" key="1">
    <citation type="submission" date="2007-04" db="EMBL/GenBank/DDBJ databases">
        <authorList>
            <person name="Fulton L."/>
            <person name="Clifton S."/>
            <person name="Fulton B."/>
            <person name="Xu J."/>
            <person name="Minx P."/>
            <person name="Pepin K.H."/>
            <person name="Johnson M."/>
            <person name="Thiruvilangam P."/>
            <person name="Bhonagiri V."/>
            <person name="Nash W.E."/>
            <person name="Mardis E.R."/>
            <person name="Wilson R.K."/>
        </authorList>
    </citation>
    <scope>NUCLEOTIDE SEQUENCE [LARGE SCALE GENOMIC DNA]</scope>
    <source>
        <strain evidence="1 2">ATCC 29799</strain>
    </source>
</reference>
<dbReference type="Proteomes" id="UP000003639">
    <property type="component" value="Unassembled WGS sequence"/>
</dbReference>
<name>A6NSA4_9FIRM</name>
<reference evidence="1 2" key="2">
    <citation type="submission" date="2007-06" db="EMBL/GenBank/DDBJ databases">
        <title>Draft genome sequence of Pseudoflavonifractor capillosus ATCC 29799.</title>
        <authorList>
            <person name="Sudarsanam P."/>
            <person name="Ley R."/>
            <person name="Guruge J."/>
            <person name="Turnbaugh P.J."/>
            <person name="Mahowald M."/>
            <person name="Liep D."/>
            <person name="Gordon J."/>
        </authorList>
    </citation>
    <scope>NUCLEOTIDE SEQUENCE [LARGE SCALE GENOMIC DNA]</scope>
    <source>
        <strain evidence="1 2">ATCC 29799</strain>
    </source>
</reference>